<proteinExistence type="predicted"/>
<dbReference type="Proteomes" id="UP001501444">
    <property type="component" value="Unassembled WGS sequence"/>
</dbReference>
<keyword evidence="1" id="KW-0808">Transferase</keyword>
<evidence type="ECO:0000313" key="2">
    <source>
        <dbReference type="Proteomes" id="UP001501444"/>
    </source>
</evidence>
<dbReference type="SUPFAM" id="SSF53335">
    <property type="entry name" value="S-adenosyl-L-methionine-dependent methyltransferases"/>
    <property type="match status" value="1"/>
</dbReference>
<sequence>MMREPLDTTVADAARRYDYLLGGKDNFAADRQSGEQLRTAFPAIRTAVAENRRCLHRVVRYLASEAGIRQFLDIGTGLPTAPNVHEIAQQVDPDMRVVYVDNNPVVMAHARALLTPKPPGLTVYVEADLRDPASILRSEALHSTLDLTKPVAVLLFAVLHFIDDHDHPHQAVADLVAALPPGSYLAMSHVTFDPLPDVARARLTKLADPAAGHGTFRARTRPEITRFADGMQLIEPGVVSVVDWHPTDNQETRSTPAETAFDVFVARLP</sequence>
<dbReference type="GO" id="GO:0008168">
    <property type="term" value="F:methyltransferase activity"/>
    <property type="evidence" value="ECO:0007669"/>
    <property type="project" value="UniProtKB-KW"/>
</dbReference>
<organism evidence="1 2">
    <name type="scientific">Dactylosporangium salmoneum</name>
    <dbReference type="NCBI Taxonomy" id="53361"/>
    <lineage>
        <taxon>Bacteria</taxon>
        <taxon>Bacillati</taxon>
        <taxon>Actinomycetota</taxon>
        <taxon>Actinomycetes</taxon>
        <taxon>Micromonosporales</taxon>
        <taxon>Micromonosporaceae</taxon>
        <taxon>Dactylosporangium</taxon>
    </lineage>
</organism>
<dbReference type="RefSeq" id="WP_344612084.1">
    <property type="nucleotide sequence ID" value="NZ_BAAARV010000019.1"/>
</dbReference>
<gene>
    <name evidence="1" type="ORF">GCM10010170_020760</name>
</gene>
<comment type="caution">
    <text evidence="1">The sequence shown here is derived from an EMBL/GenBank/DDBJ whole genome shotgun (WGS) entry which is preliminary data.</text>
</comment>
<dbReference type="InterPro" id="IPR006764">
    <property type="entry name" value="SAM_dep_MeTrfase_SAV2177_type"/>
</dbReference>
<evidence type="ECO:0000313" key="1">
    <source>
        <dbReference type="EMBL" id="GAA2338927.1"/>
    </source>
</evidence>
<accession>A0ABP5SXX2</accession>
<protein>
    <submittedName>
        <fullName evidence="1">SAM-dependent methyltransferase</fullName>
    </submittedName>
</protein>
<keyword evidence="2" id="KW-1185">Reference proteome</keyword>
<dbReference type="InterPro" id="IPR029063">
    <property type="entry name" value="SAM-dependent_MTases_sf"/>
</dbReference>
<dbReference type="EMBL" id="BAAARV010000019">
    <property type="protein sequence ID" value="GAA2338927.1"/>
    <property type="molecule type" value="Genomic_DNA"/>
</dbReference>
<dbReference type="Pfam" id="PF04672">
    <property type="entry name" value="Methyltransf_19"/>
    <property type="match status" value="1"/>
</dbReference>
<dbReference type="PIRSF" id="PIRSF017393">
    <property type="entry name" value="MTase_SAV2177"/>
    <property type="match status" value="1"/>
</dbReference>
<reference evidence="2" key="1">
    <citation type="journal article" date="2019" name="Int. J. Syst. Evol. Microbiol.">
        <title>The Global Catalogue of Microorganisms (GCM) 10K type strain sequencing project: providing services to taxonomists for standard genome sequencing and annotation.</title>
        <authorList>
            <consortium name="The Broad Institute Genomics Platform"/>
            <consortium name="The Broad Institute Genome Sequencing Center for Infectious Disease"/>
            <person name="Wu L."/>
            <person name="Ma J."/>
        </authorList>
    </citation>
    <scope>NUCLEOTIDE SEQUENCE [LARGE SCALE GENOMIC DNA]</scope>
    <source>
        <strain evidence="2">JCM 3272</strain>
    </source>
</reference>
<keyword evidence="1" id="KW-0489">Methyltransferase</keyword>
<name>A0ABP5SXX2_9ACTN</name>
<dbReference type="GO" id="GO:0032259">
    <property type="term" value="P:methylation"/>
    <property type="evidence" value="ECO:0007669"/>
    <property type="project" value="UniProtKB-KW"/>
</dbReference>
<dbReference type="Gene3D" id="3.40.50.150">
    <property type="entry name" value="Vaccinia Virus protein VP39"/>
    <property type="match status" value="1"/>
</dbReference>